<gene>
    <name evidence="2" type="ORF">ACFFLS_06640</name>
</gene>
<keyword evidence="1" id="KW-0732">Signal</keyword>
<name>A0ABV6BP25_9FLAO</name>
<evidence type="ECO:0000313" key="3">
    <source>
        <dbReference type="Proteomes" id="UP001589734"/>
    </source>
</evidence>
<evidence type="ECO:0000256" key="1">
    <source>
        <dbReference type="SAM" id="SignalP"/>
    </source>
</evidence>
<keyword evidence="3" id="KW-1185">Reference proteome</keyword>
<feature type="chain" id="PRO_5046594400" evidence="1">
    <location>
        <begin position="21"/>
        <end position="276"/>
    </location>
</feature>
<sequence>MKKTLLLLLILPLFNYGLSAQVLDFKTGYSPETIYNQTTISSSDYKVTYTGSEKTLDLFKKNGTQNPSKIKNRFTVETVSKTGKIDQNGNFPITIEYVKSIDKKGNSIIPSGTMLYGNATLSSMPQMDSIVADNAEESFKNAIFETVKSTFSQLVMPQKKLKIGESFVQESPLTIPIAGVNIEMVINTTYILKSMNSKNAFFDITQTYTMKLLDNRFETEGTGTGTGKLIYDIPHHFIYENIMDMELDLNLKHTDFGINLTSKNRYKQKAQISTNN</sequence>
<reference evidence="2 3" key="1">
    <citation type="submission" date="2024-09" db="EMBL/GenBank/DDBJ databases">
        <authorList>
            <person name="Sun Q."/>
            <person name="Mori K."/>
        </authorList>
    </citation>
    <scope>NUCLEOTIDE SEQUENCE [LARGE SCALE GENOMIC DNA]</scope>
    <source>
        <strain evidence="2 3">CGMCC 1.12926</strain>
    </source>
</reference>
<organism evidence="2 3">
    <name type="scientific">Flavobacterium procerum</name>
    <dbReference type="NCBI Taxonomy" id="1455569"/>
    <lineage>
        <taxon>Bacteria</taxon>
        <taxon>Pseudomonadati</taxon>
        <taxon>Bacteroidota</taxon>
        <taxon>Flavobacteriia</taxon>
        <taxon>Flavobacteriales</taxon>
        <taxon>Flavobacteriaceae</taxon>
        <taxon>Flavobacterium</taxon>
    </lineage>
</organism>
<evidence type="ECO:0000313" key="2">
    <source>
        <dbReference type="EMBL" id="MFC0076708.1"/>
    </source>
</evidence>
<dbReference type="Proteomes" id="UP001589734">
    <property type="component" value="Unassembled WGS sequence"/>
</dbReference>
<proteinExistence type="predicted"/>
<dbReference type="EMBL" id="JBHLYW010000007">
    <property type="protein sequence ID" value="MFC0076708.1"/>
    <property type="molecule type" value="Genomic_DNA"/>
</dbReference>
<protein>
    <submittedName>
        <fullName evidence="2">Uncharacterized protein</fullName>
    </submittedName>
</protein>
<feature type="signal peptide" evidence="1">
    <location>
        <begin position="1"/>
        <end position="20"/>
    </location>
</feature>
<dbReference type="RefSeq" id="WP_379685749.1">
    <property type="nucleotide sequence ID" value="NZ_JBHLYW010000007.1"/>
</dbReference>
<accession>A0ABV6BP25</accession>
<comment type="caution">
    <text evidence="2">The sequence shown here is derived from an EMBL/GenBank/DDBJ whole genome shotgun (WGS) entry which is preliminary data.</text>
</comment>